<protein>
    <submittedName>
        <fullName evidence="5">Right origin-binding protein</fullName>
    </submittedName>
</protein>
<organism evidence="5 6">
    <name type="scientific">Lysinibacillus sphaericus OT4b.31</name>
    <dbReference type="NCBI Taxonomy" id="1285586"/>
    <lineage>
        <taxon>Bacteria</taxon>
        <taxon>Bacillati</taxon>
        <taxon>Bacillota</taxon>
        <taxon>Bacilli</taxon>
        <taxon>Bacillales</taxon>
        <taxon>Bacillaceae</taxon>
        <taxon>Lysinibacillus</taxon>
    </lineage>
</organism>
<keyword evidence="1" id="KW-0805">Transcription regulation</keyword>
<accession>R7ZGT7</accession>
<dbReference type="eggNOG" id="COG2207">
    <property type="taxonomic scope" value="Bacteria"/>
</dbReference>
<reference evidence="5 6" key="1">
    <citation type="submission" date="2013-04" db="EMBL/GenBank/DDBJ databases">
        <title>Draft genome of the heavy metal tolerant bacterium Lysinibacillus sphaericus strain OT4b.31.</title>
        <authorList>
            <person name="Pena-Montenegro T.D."/>
            <person name="Dussan J."/>
        </authorList>
    </citation>
    <scope>NUCLEOTIDE SEQUENCE [LARGE SCALE GENOMIC DNA]</scope>
    <source>
        <strain evidence="5 6">OT4b.31</strain>
    </source>
</reference>
<comment type="caution">
    <text evidence="5">The sequence shown here is derived from an EMBL/GenBank/DDBJ whole genome shotgun (WGS) entry which is preliminary data.</text>
</comment>
<evidence type="ECO:0000313" key="6">
    <source>
        <dbReference type="Proteomes" id="UP000013911"/>
    </source>
</evidence>
<evidence type="ECO:0000256" key="2">
    <source>
        <dbReference type="ARBA" id="ARBA00023125"/>
    </source>
</evidence>
<dbReference type="HOGENOM" id="CLU_1914514_0_0_9"/>
<gene>
    <name evidence="5" type="ORF">H131_07183</name>
</gene>
<dbReference type="PANTHER" id="PTHR47504">
    <property type="entry name" value="RIGHT ORIGIN-BINDING PROTEIN"/>
    <property type="match status" value="1"/>
</dbReference>
<dbReference type="EMBL" id="AQPX01000013">
    <property type="protein sequence ID" value="EON73244.1"/>
    <property type="molecule type" value="Genomic_DNA"/>
</dbReference>
<evidence type="ECO:0000256" key="1">
    <source>
        <dbReference type="ARBA" id="ARBA00023015"/>
    </source>
</evidence>
<dbReference type="PATRIC" id="fig|1285586.5.peg.1457"/>
<proteinExistence type="predicted"/>
<dbReference type="RefSeq" id="WP_010858394.1">
    <property type="nucleotide sequence ID" value="NZ_KB933398.1"/>
</dbReference>
<dbReference type="Gene3D" id="1.10.10.60">
    <property type="entry name" value="Homeodomain-like"/>
    <property type="match status" value="1"/>
</dbReference>
<sequence length="132" mass="15844">MDYFERIQKLIDFIDKNLQEQLDITEISAKGYFSAFHFQRLFQAITAFTVQQYIRNRRLAVAARLLRETTKNILEILDYKMNIKGDSSMNRPEIVYLKTRLLLGNIRQILNNDKCFEEIPKFYISFGRNKFY</sequence>
<name>R7ZGT7_LYSSH</name>
<feature type="domain" description="HTH araC/xylS-type" evidence="4">
    <location>
        <begin position="8"/>
        <end position="76"/>
    </location>
</feature>
<dbReference type="InterPro" id="IPR018060">
    <property type="entry name" value="HTH_AraC"/>
</dbReference>
<evidence type="ECO:0000259" key="4">
    <source>
        <dbReference type="PROSITE" id="PS01124"/>
    </source>
</evidence>
<dbReference type="OrthoDB" id="5337216at2"/>
<dbReference type="SMART" id="SM00342">
    <property type="entry name" value="HTH_ARAC"/>
    <property type="match status" value="1"/>
</dbReference>
<dbReference type="PANTHER" id="PTHR47504:SF5">
    <property type="entry name" value="RIGHT ORIGIN-BINDING PROTEIN"/>
    <property type="match status" value="1"/>
</dbReference>
<dbReference type="GO" id="GO:0003700">
    <property type="term" value="F:DNA-binding transcription factor activity"/>
    <property type="evidence" value="ECO:0007669"/>
    <property type="project" value="InterPro"/>
</dbReference>
<dbReference type="AlphaFoldDB" id="R7ZGT7"/>
<dbReference type="SUPFAM" id="SSF46689">
    <property type="entry name" value="Homeodomain-like"/>
    <property type="match status" value="1"/>
</dbReference>
<dbReference type="Proteomes" id="UP000013911">
    <property type="component" value="Unassembled WGS sequence"/>
</dbReference>
<dbReference type="InterPro" id="IPR050959">
    <property type="entry name" value="MarA-like"/>
</dbReference>
<evidence type="ECO:0000256" key="3">
    <source>
        <dbReference type="ARBA" id="ARBA00023163"/>
    </source>
</evidence>
<evidence type="ECO:0000313" key="5">
    <source>
        <dbReference type="EMBL" id="EON73244.1"/>
    </source>
</evidence>
<dbReference type="PROSITE" id="PS01124">
    <property type="entry name" value="HTH_ARAC_FAMILY_2"/>
    <property type="match status" value="1"/>
</dbReference>
<dbReference type="InterPro" id="IPR009057">
    <property type="entry name" value="Homeodomain-like_sf"/>
</dbReference>
<dbReference type="GO" id="GO:0043565">
    <property type="term" value="F:sequence-specific DNA binding"/>
    <property type="evidence" value="ECO:0007669"/>
    <property type="project" value="InterPro"/>
</dbReference>
<keyword evidence="2" id="KW-0238">DNA-binding</keyword>
<keyword evidence="3" id="KW-0804">Transcription</keyword>